<evidence type="ECO:0000313" key="6">
    <source>
        <dbReference type="Proteomes" id="UP001501116"/>
    </source>
</evidence>
<comment type="caution">
    <text evidence="5">The sequence shown here is derived from an EMBL/GenBank/DDBJ whole genome shotgun (WGS) entry which is preliminary data.</text>
</comment>
<accession>A0ABP5BJ09</accession>
<evidence type="ECO:0000256" key="4">
    <source>
        <dbReference type="SAM" id="Phobius"/>
    </source>
</evidence>
<organism evidence="5 6">
    <name type="scientific">Amycolatopsis minnesotensis</name>
    <dbReference type="NCBI Taxonomy" id="337894"/>
    <lineage>
        <taxon>Bacteria</taxon>
        <taxon>Bacillati</taxon>
        <taxon>Actinomycetota</taxon>
        <taxon>Actinomycetes</taxon>
        <taxon>Pseudonocardiales</taxon>
        <taxon>Pseudonocardiaceae</taxon>
        <taxon>Amycolatopsis</taxon>
    </lineage>
</organism>
<evidence type="ECO:0000256" key="1">
    <source>
        <dbReference type="ARBA" id="ARBA00004370"/>
    </source>
</evidence>
<keyword evidence="2 4" id="KW-0472">Membrane</keyword>
<gene>
    <name evidence="5" type="ORF">GCM10009754_12820</name>
</gene>
<dbReference type="EMBL" id="BAAANN010000004">
    <property type="protein sequence ID" value="GAA1946320.1"/>
    <property type="molecule type" value="Genomic_DNA"/>
</dbReference>
<reference evidence="6" key="1">
    <citation type="journal article" date="2019" name="Int. J. Syst. Evol. Microbiol.">
        <title>The Global Catalogue of Microorganisms (GCM) 10K type strain sequencing project: providing services to taxonomists for standard genome sequencing and annotation.</title>
        <authorList>
            <consortium name="The Broad Institute Genomics Platform"/>
            <consortium name="The Broad Institute Genome Sequencing Center for Infectious Disease"/>
            <person name="Wu L."/>
            <person name="Ma J."/>
        </authorList>
    </citation>
    <scope>NUCLEOTIDE SEQUENCE [LARGE SCALE GENOMIC DNA]</scope>
    <source>
        <strain evidence="6">JCM 14545</strain>
    </source>
</reference>
<comment type="subcellular location">
    <subcellularLocation>
        <location evidence="1">Membrane</location>
    </subcellularLocation>
</comment>
<sequence length="219" mass="22795">MSSDNASEGAEDTAGAAVPDPGAEVPASSEAGFPDAPESSGSSGDDSLPRWLVLGGAAFATAAFLAAALFGILWLVASNDHDADRASERDDVVRVGGNAVKAFTELDFTNPGQYFSRAVAASTKEIGDQIKASQEANTKTMSEAKTTTTTRILDLAVEELNSDEGKATFIAALQVEVKQGDKSVQKPMRVEVQMTRQADNGEQVWKLSGIDSVPVVSAG</sequence>
<keyword evidence="4" id="KW-0812">Transmembrane</keyword>
<proteinExistence type="predicted"/>
<evidence type="ECO:0008006" key="7">
    <source>
        <dbReference type="Google" id="ProtNLM"/>
    </source>
</evidence>
<keyword evidence="6" id="KW-1185">Reference proteome</keyword>
<dbReference type="PANTHER" id="PTHR37042:SF4">
    <property type="entry name" value="OUTER MEMBRANE PROTEIN RV1973"/>
    <property type="match status" value="1"/>
</dbReference>
<feature type="region of interest" description="Disordered" evidence="3">
    <location>
        <begin position="1"/>
        <end position="45"/>
    </location>
</feature>
<keyword evidence="4" id="KW-1133">Transmembrane helix</keyword>
<dbReference type="PANTHER" id="PTHR37042">
    <property type="entry name" value="OUTER MEMBRANE PROTEIN RV1973"/>
    <property type="match status" value="1"/>
</dbReference>
<name>A0ABP5BJ09_9PSEU</name>
<evidence type="ECO:0000313" key="5">
    <source>
        <dbReference type="EMBL" id="GAA1946320.1"/>
    </source>
</evidence>
<evidence type="ECO:0000256" key="2">
    <source>
        <dbReference type="ARBA" id="ARBA00023136"/>
    </source>
</evidence>
<dbReference type="RefSeq" id="WP_344414468.1">
    <property type="nucleotide sequence ID" value="NZ_BAAANN010000004.1"/>
</dbReference>
<feature type="transmembrane region" description="Helical" evidence="4">
    <location>
        <begin position="51"/>
        <end position="77"/>
    </location>
</feature>
<protein>
    <recommendedName>
        <fullName evidence="7">Mce-associated membrane protein</fullName>
    </recommendedName>
</protein>
<dbReference type="Proteomes" id="UP001501116">
    <property type="component" value="Unassembled WGS sequence"/>
</dbReference>
<evidence type="ECO:0000256" key="3">
    <source>
        <dbReference type="SAM" id="MobiDB-lite"/>
    </source>
</evidence>